<reference evidence="3" key="1">
    <citation type="journal article" date="2014" name="Genome Announc.">
        <title>Draft genome sequence of Colletotrichum sublineola, a destructive pathogen of cultivated sorghum.</title>
        <authorList>
            <person name="Baroncelli R."/>
            <person name="Sanz-Martin J.M."/>
            <person name="Rech G.E."/>
            <person name="Sukno S.A."/>
            <person name="Thon M.R."/>
        </authorList>
    </citation>
    <scope>NUCLEOTIDE SEQUENCE [LARGE SCALE GENOMIC DNA]</scope>
    <source>
        <strain evidence="3">TX430BB</strain>
    </source>
</reference>
<protein>
    <submittedName>
        <fullName evidence="2">Uncharacterized protein</fullName>
    </submittedName>
</protein>
<accession>A0A066X855</accession>
<name>A0A066X855_COLSU</name>
<sequence>MRDPSQYESASCVGAGTDQEVQGRQLQRARVTHADCVKEDGKGDPTGEQSCVTTRRYVPTANGVKEGREGRRTWVKVQMAAGLPFLR</sequence>
<evidence type="ECO:0000313" key="2">
    <source>
        <dbReference type="EMBL" id="KDN63859.1"/>
    </source>
</evidence>
<feature type="region of interest" description="Disordered" evidence="1">
    <location>
        <begin position="1"/>
        <end position="24"/>
    </location>
</feature>
<dbReference type="HOGENOM" id="CLU_2483274_0_0_1"/>
<comment type="caution">
    <text evidence="2">The sequence shown here is derived from an EMBL/GenBank/DDBJ whole genome shotgun (WGS) entry which is preliminary data.</text>
</comment>
<dbReference type="Proteomes" id="UP000027238">
    <property type="component" value="Unassembled WGS sequence"/>
</dbReference>
<keyword evidence="3" id="KW-1185">Reference proteome</keyword>
<evidence type="ECO:0000256" key="1">
    <source>
        <dbReference type="SAM" id="MobiDB-lite"/>
    </source>
</evidence>
<dbReference type="EMBL" id="JMSE01001188">
    <property type="protein sequence ID" value="KDN63859.1"/>
    <property type="molecule type" value="Genomic_DNA"/>
</dbReference>
<dbReference type="AlphaFoldDB" id="A0A066X855"/>
<evidence type="ECO:0000313" key="3">
    <source>
        <dbReference type="Proteomes" id="UP000027238"/>
    </source>
</evidence>
<proteinExistence type="predicted"/>
<organism evidence="2 3">
    <name type="scientific">Colletotrichum sublineola</name>
    <name type="common">Sorghum anthracnose fungus</name>
    <dbReference type="NCBI Taxonomy" id="1173701"/>
    <lineage>
        <taxon>Eukaryota</taxon>
        <taxon>Fungi</taxon>
        <taxon>Dikarya</taxon>
        <taxon>Ascomycota</taxon>
        <taxon>Pezizomycotina</taxon>
        <taxon>Sordariomycetes</taxon>
        <taxon>Hypocreomycetidae</taxon>
        <taxon>Glomerellales</taxon>
        <taxon>Glomerellaceae</taxon>
        <taxon>Colletotrichum</taxon>
        <taxon>Colletotrichum graminicola species complex</taxon>
    </lineage>
</organism>
<gene>
    <name evidence="2" type="ORF">CSUB01_10322</name>
</gene>